<feature type="transmembrane region" description="Helical" evidence="1">
    <location>
        <begin position="84"/>
        <end position="102"/>
    </location>
</feature>
<gene>
    <name evidence="2" type="ORF">IAC04_05100</name>
</gene>
<dbReference type="EMBL" id="DXAW01000093">
    <property type="protein sequence ID" value="HIZ85847.1"/>
    <property type="molecule type" value="Genomic_DNA"/>
</dbReference>
<evidence type="ECO:0000313" key="3">
    <source>
        <dbReference type="Proteomes" id="UP000824115"/>
    </source>
</evidence>
<keyword evidence="1" id="KW-0812">Transmembrane</keyword>
<proteinExistence type="predicted"/>
<reference evidence="2" key="1">
    <citation type="journal article" date="2021" name="PeerJ">
        <title>Extensive microbial diversity within the chicken gut microbiome revealed by metagenomics and culture.</title>
        <authorList>
            <person name="Gilroy R."/>
            <person name="Ravi A."/>
            <person name="Getino M."/>
            <person name="Pursley I."/>
            <person name="Horton D.L."/>
            <person name="Alikhan N.F."/>
            <person name="Baker D."/>
            <person name="Gharbi K."/>
            <person name="Hall N."/>
            <person name="Watson M."/>
            <person name="Adriaenssens E.M."/>
            <person name="Foster-Nyarko E."/>
            <person name="Jarju S."/>
            <person name="Secka A."/>
            <person name="Antonio M."/>
            <person name="Oren A."/>
            <person name="Chaudhuri R.R."/>
            <person name="La Ragione R."/>
            <person name="Hildebrand F."/>
            <person name="Pallen M.J."/>
        </authorList>
    </citation>
    <scope>NUCLEOTIDE SEQUENCE</scope>
    <source>
        <strain evidence="2">Gambia16-554</strain>
    </source>
</reference>
<dbReference type="Proteomes" id="UP000824115">
    <property type="component" value="Unassembled WGS sequence"/>
</dbReference>
<accession>A0A9D2GPE4</accession>
<dbReference type="Pfam" id="PF04018">
    <property type="entry name" value="VCA0040-like"/>
    <property type="match status" value="1"/>
</dbReference>
<dbReference type="InterPro" id="IPR007163">
    <property type="entry name" value="VCA0040-like"/>
</dbReference>
<reference evidence="2" key="2">
    <citation type="submission" date="2021-04" db="EMBL/GenBank/DDBJ databases">
        <authorList>
            <person name="Gilroy R."/>
        </authorList>
    </citation>
    <scope>NUCLEOTIDE SEQUENCE</scope>
    <source>
        <strain evidence="2">Gambia16-554</strain>
    </source>
</reference>
<sequence length="305" mass="33033">MGAADVIPGVSGGTIAFLTGIYEELLNSIKSINTQAFKLLFTGKIGQFWKHINGNFLISLILGIAISFFSLAKLMQYLMANEPIPLWSFFFGLIIASAILILKDIDLTKIRHLLALVLGIAAGAAICLISPTETPNELWFIFLCGAIAICAMILPGISGSFILLLLGKYEYMLKALTDLNIPLILIFVAGAAIGIISFSHFLTWLLNKYHVTTISALAGIMIGSLVKVWPWQFQHDGVSMPVLPFDERIQTGLQSLIASGKEISDVTKYSGHIGLAVLFALIGIALVLVLESAAARTRRKAEQAK</sequence>
<feature type="transmembrane region" description="Helical" evidence="1">
    <location>
        <begin position="269"/>
        <end position="290"/>
    </location>
</feature>
<dbReference type="PANTHER" id="PTHR37308">
    <property type="entry name" value="INTEGRAL MEMBRANE PROTEIN"/>
    <property type="match status" value="1"/>
</dbReference>
<evidence type="ECO:0000313" key="2">
    <source>
        <dbReference type="EMBL" id="HIZ85847.1"/>
    </source>
</evidence>
<feature type="transmembrane region" description="Helical" evidence="1">
    <location>
        <begin position="179"/>
        <end position="202"/>
    </location>
</feature>
<feature type="transmembrane region" description="Helical" evidence="1">
    <location>
        <begin position="54"/>
        <end position="72"/>
    </location>
</feature>
<keyword evidence="1" id="KW-0472">Membrane</keyword>
<dbReference type="PANTHER" id="PTHR37308:SF1">
    <property type="entry name" value="POLYPRENYL-PHOSPHATE TRANSPORTER"/>
    <property type="match status" value="1"/>
</dbReference>
<evidence type="ECO:0000256" key="1">
    <source>
        <dbReference type="SAM" id="Phobius"/>
    </source>
</evidence>
<dbReference type="AlphaFoldDB" id="A0A9D2GPE4"/>
<keyword evidence="1" id="KW-1133">Transmembrane helix</keyword>
<organism evidence="2 3">
    <name type="scientific">Candidatus Coprenecus stercoravium</name>
    <dbReference type="NCBI Taxonomy" id="2840735"/>
    <lineage>
        <taxon>Bacteria</taxon>
        <taxon>Pseudomonadati</taxon>
        <taxon>Bacteroidota</taxon>
        <taxon>Bacteroidia</taxon>
        <taxon>Bacteroidales</taxon>
        <taxon>Rikenellaceae</taxon>
        <taxon>Rikenellaceae incertae sedis</taxon>
        <taxon>Candidatus Coprenecus</taxon>
    </lineage>
</organism>
<protein>
    <submittedName>
        <fullName evidence="2">DUF368 domain-containing protein</fullName>
    </submittedName>
</protein>
<comment type="caution">
    <text evidence="2">The sequence shown here is derived from an EMBL/GenBank/DDBJ whole genome shotgun (WGS) entry which is preliminary data.</text>
</comment>
<name>A0A9D2GPE4_9BACT</name>
<feature type="transmembrane region" description="Helical" evidence="1">
    <location>
        <begin position="114"/>
        <end position="132"/>
    </location>
</feature>
<feature type="transmembrane region" description="Helical" evidence="1">
    <location>
        <begin position="138"/>
        <end position="167"/>
    </location>
</feature>